<dbReference type="Proteomes" id="UP000024635">
    <property type="component" value="Unassembled WGS sequence"/>
</dbReference>
<evidence type="ECO:0000313" key="1">
    <source>
        <dbReference type="EMBL" id="EYC11346.1"/>
    </source>
</evidence>
<gene>
    <name evidence="1" type="primary">Acey_s0051.g2158</name>
    <name evidence="1" type="ORF">Y032_0051g2158</name>
</gene>
<evidence type="ECO:0000313" key="2">
    <source>
        <dbReference type="Proteomes" id="UP000024635"/>
    </source>
</evidence>
<dbReference type="EMBL" id="JARK01001387">
    <property type="protein sequence ID" value="EYC11346.1"/>
    <property type="molecule type" value="Genomic_DNA"/>
</dbReference>
<name>A0A016U8S7_9BILA</name>
<comment type="caution">
    <text evidence="1">The sequence shown here is derived from an EMBL/GenBank/DDBJ whole genome shotgun (WGS) entry which is preliminary data.</text>
</comment>
<proteinExistence type="predicted"/>
<protein>
    <submittedName>
        <fullName evidence="1">Uncharacterized protein</fullName>
    </submittedName>
</protein>
<keyword evidence="2" id="KW-1185">Reference proteome</keyword>
<sequence>MDPTTRLHLTVPSDLAPATSVRTTGGAGFALALGDTLECADLWRGMTAKIKRMCSPNPAGRPASTDALSASAAPSERLKVQGDCVGCRAGPINTCPDGRFNAGAIIIRP</sequence>
<organism evidence="1 2">
    <name type="scientific">Ancylostoma ceylanicum</name>
    <dbReference type="NCBI Taxonomy" id="53326"/>
    <lineage>
        <taxon>Eukaryota</taxon>
        <taxon>Metazoa</taxon>
        <taxon>Ecdysozoa</taxon>
        <taxon>Nematoda</taxon>
        <taxon>Chromadorea</taxon>
        <taxon>Rhabditida</taxon>
        <taxon>Rhabditina</taxon>
        <taxon>Rhabditomorpha</taxon>
        <taxon>Strongyloidea</taxon>
        <taxon>Ancylostomatidae</taxon>
        <taxon>Ancylostomatinae</taxon>
        <taxon>Ancylostoma</taxon>
    </lineage>
</organism>
<reference evidence="2" key="1">
    <citation type="journal article" date="2015" name="Nat. Genet.">
        <title>The genome and transcriptome of the zoonotic hookworm Ancylostoma ceylanicum identify infection-specific gene families.</title>
        <authorList>
            <person name="Schwarz E.M."/>
            <person name="Hu Y."/>
            <person name="Antoshechkin I."/>
            <person name="Miller M.M."/>
            <person name="Sternberg P.W."/>
            <person name="Aroian R.V."/>
        </authorList>
    </citation>
    <scope>NUCLEOTIDE SEQUENCE</scope>
    <source>
        <strain evidence="2">HY135</strain>
    </source>
</reference>
<accession>A0A016U8S7</accession>
<dbReference type="AlphaFoldDB" id="A0A016U8S7"/>